<proteinExistence type="predicted"/>
<feature type="transmembrane region" description="Helical" evidence="5">
    <location>
        <begin position="330"/>
        <end position="354"/>
    </location>
</feature>
<feature type="transmembrane region" description="Helical" evidence="5">
    <location>
        <begin position="210"/>
        <end position="233"/>
    </location>
</feature>
<feature type="transmembrane region" description="Helical" evidence="5">
    <location>
        <begin position="78"/>
        <end position="100"/>
    </location>
</feature>
<feature type="transmembrane region" description="Helical" evidence="5">
    <location>
        <begin position="301"/>
        <end position="324"/>
    </location>
</feature>
<evidence type="ECO:0000256" key="4">
    <source>
        <dbReference type="ARBA" id="ARBA00023136"/>
    </source>
</evidence>
<reference evidence="7 8" key="1">
    <citation type="journal article" date="2018" name="Gigascience">
        <title>Genomes of trombidid mites reveal novel predicted allergens and laterally-transferred genes associated with secondary metabolism.</title>
        <authorList>
            <person name="Dong X."/>
            <person name="Chaisiri K."/>
            <person name="Xia D."/>
            <person name="Armstrong S.D."/>
            <person name="Fang Y."/>
            <person name="Donnelly M.J."/>
            <person name="Kadowaki T."/>
            <person name="McGarry J.W."/>
            <person name="Darby A.C."/>
            <person name="Makepeace B.L."/>
        </authorList>
    </citation>
    <scope>NUCLEOTIDE SEQUENCE [LARGE SCALE GENOMIC DNA]</scope>
    <source>
        <strain evidence="7">UoL-UT</strain>
    </source>
</reference>
<feature type="transmembrane region" description="Helical" evidence="5">
    <location>
        <begin position="115"/>
        <end position="136"/>
    </location>
</feature>
<sequence length="399" mass="43918">MTVEKFQQKQQKRAAEEEERDVSLMSNTATLMHLLKGNVGPAVLAIPSAVANAGLLVAEKAFLVGPKCLQNKAHIAKAIVNIFLLMTQIGFCCVYCIFIADNIRDFVKNVTHGDVILNVDTIMLAVYPIIVVLNFIRRLSHLAIASAAANILQVTGLAIIFYNLFIDLPPTWTRPATADITRLPLFFGTAIYAFEGIGLILPLQKDMKEPAAFIGFGGVLNTGMVIVGCFYFATGFFGFLKYGDDVKGSITLNLPCTPLYETVQLMLTIAVFPLYALQLYVPITIIWPFIQRKFNLQESSLITTAADLCMRAVLVTITFMLAAAVPKLDLIISLIGALCSSSLALIFPVIIEMCTLWQEDISKKRWAFIYIKNTLILLFGLTGFLTGTYVSISNIIHSL</sequence>
<protein>
    <submittedName>
        <fullName evidence="7">Proton-coupled amino acid transporter 1-like protein</fullName>
    </submittedName>
</protein>
<dbReference type="GO" id="GO:0005774">
    <property type="term" value="C:vacuolar membrane"/>
    <property type="evidence" value="ECO:0007669"/>
    <property type="project" value="TreeGrafter"/>
</dbReference>
<dbReference type="VEuPathDB" id="VectorBase:LDEU006984"/>
<evidence type="ECO:0000259" key="6">
    <source>
        <dbReference type="Pfam" id="PF01490"/>
    </source>
</evidence>
<dbReference type="AlphaFoldDB" id="A0A443SBX3"/>
<feature type="domain" description="Amino acid transporter transmembrane" evidence="6">
    <location>
        <begin position="76"/>
        <end position="392"/>
    </location>
</feature>
<accession>A0A443SBX3</accession>
<dbReference type="Pfam" id="PF01490">
    <property type="entry name" value="Aa_trans"/>
    <property type="match status" value="1"/>
</dbReference>
<dbReference type="Proteomes" id="UP000288716">
    <property type="component" value="Unassembled WGS sequence"/>
</dbReference>
<comment type="caution">
    <text evidence="7">The sequence shown here is derived from an EMBL/GenBank/DDBJ whole genome shotgun (WGS) entry which is preliminary data.</text>
</comment>
<dbReference type="STRING" id="299467.A0A443SBX3"/>
<feature type="transmembrane region" description="Helical" evidence="5">
    <location>
        <begin position="185"/>
        <end position="203"/>
    </location>
</feature>
<gene>
    <name evidence="7" type="ORF">B4U80_02104</name>
</gene>
<evidence type="ECO:0000313" key="8">
    <source>
        <dbReference type="Proteomes" id="UP000288716"/>
    </source>
</evidence>
<dbReference type="OrthoDB" id="1684102at2759"/>
<comment type="subcellular location">
    <subcellularLocation>
        <location evidence="1">Membrane</location>
        <topology evidence="1">Multi-pass membrane protein</topology>
    </subcellularLocation>
</comment>
<dbReference type="InterPro" id="IPR013057">
    <property type="entry name" value="AA_transpt_TM"/>
</dbReference>
<keyword evidence="3 5" id="KW-1133">Transmembrane helix</keyword>
<feature type="transmembrane region" description="Helical" evidence="5">
    <location>
        <begin position="265"/>
        <end position="289"/>
    </location>
</feature>
<keyword evidence="2 5" id="KW-0812">Transmembrane</keyword>
<evidence type="ECO:0000256" key="1">
    <source>
        <dbReference type="ARBA" id="ARBA00004141"/>
    </source>
</evidence>
<feature type="transmembrane region" description="Helical" evidence="5">
    <location>
        <begin position="143"/>
        <end position="165"/>
    </location>
</feature>
<evidence type="ECO:0000256" key="5">
    <source>
        <dbReference type="SAM" id="Phobius"/>
    </source>
</evidence>
<keyword evidence="8" id="KW-1185">Reference proteome</keyword>
<dbReference type="GO" id="GO:0015179">
    <property type="term" value="F:L-amino acid transmembrane transporter activity"/>
    <property type="evidence" value="ECO:0007669"/>
    <property type="project" value="TreeGrafter"/>
</dbReference>
<feature type="transmembrane region" description="Helical" evidence="5">
    <location>
        <begin position="375"/>
        <end position="396"/>
    </location>
</feature>
<evidence type="ECO:0000313" key="7">
    <source>
        <dbReference type="EMBL" id="RWS25056.1"/>
    </source>
</evidence>
<keyword evidence="4 5" id="KW-0472">Membrane</keyword>
<dbReference type="PANTHER" id="PTHR22950">
    <property type="entry name" value="AMINO ACID TRANSPORTER"/>
    <property type="match status" value="1"/>
</dbReference>
<evidence type="ECO:0000256" key="3">
    <source>
        <dbReference type="ARBA" id="ARBA00022989"/>
    </source>
</evidence>
<name>A0A443SBX3_9ACAR</name>
<dbReference type="EMBL" id="NCKV01004099">
    <property type="protein sequence ID" value="RWS25056.1"/>
    <property type="molecule type" value="Genomic_DNA"/>
</dbReference>
<evidence type="ECO:0000256" key="2">
    <source>
        <dbReference type="ARBA" id="ARBA00022692"/>
    </source>
</evidence>
<organism evidence="7 8">
    <name type="scientific">Leptotrombidium deliense</name>
    <dbReference type="NCBI Taxonomy" id="299467"/>
    <lineage>
        <taxon>Eukaryota</taxon>
        <taxon>Metazoa</taxon>
        <taxon>Ecdysozoa</taxon>
        <taxon>Arthropoda</taxon>
        <taxon>Chelicerata</taxon>
        <taxon>Arachnida</taxon>
        <taxon>Acari</taxon>
        <taxon>Acariformes</taxon>
        <taxon>Trombidiformes</taxon>
        <taxon>Prostigmata</taxon>
        <taxon>Anystina</taxon>
        <taxon>Parasitengona</taxon>
        <taxon>Trombiculoidea</taxon>
        <taxon>Trombiculidae</taxon>
        <taxon>Leptotrombidium</taxon>
    </lineage>
</organism>
<dbReference type="PANTHER" id="PTHR22950:SF349">
    <property type="entry name" value="AMINO ACID TRANSPORTER TRANSMEMBRANE DOMAIN-CONTAINING PROTEIN"/>
    <property type="match status" value="1"/>
</dbReference>